<keyword evidence="1" id="KW-0472">Membrane</keyword>
<dbReference type="RefSeq" id="WP_232550238.1">
    <property type="nucleotide sequence ID" value="NZ_CP115965.1"/>
</dbReference>
<reference evidence="2 3" key="1">
    <citation type="journal article" date="2023" name="Environ Microbiome">
        <title>A coral-associated actinobacterium mitigates coral bleaching under heat stress.</title>
        <authorList>
            <person name="Li J."/>
            <person name="Zou Y."/>
            <person name="Li Q."/>
            <person name="Zhang J."/>
            <person name="Bourne D.G."/>
            <person name="Lyu Y."/>
            <person name="Liu C."/>
            <person name="Zhang S."/>
        </authorList>
    </citation>
    <scope>NUCLEOTIDE SEQUENCE [LARGE SCALE GENOMIC DNA]</scope>
    <source>
        <strain evidence="2 3">SCSIO 13291</strain>
    </source>
</reference>
<feature type="transmembrane region" description="Helical" evidence="1">
    <location>
        <begin position="42"/>
        <end position="65"/>
    </location>
</feature>
<name>A0ABZ3C9Q7_9ACTN</name>
<protein>
    <submittedName>
        <fullName evidence="2">Uncharacterized protein</fullName>
    </submittedName>
</protein>
<proteinExistence type="predicted"/>
<keyword evidence="1" id="KW-1133">Transmembrane helix</keyword>
<feature type="transmembrane region" description="Helical" evidence="1">
    <location>
        <begin position="120"/>
        <end position="137"/>
    </location>
</feature>
<accession>A0ABZ3C9Q7</accession>
<keyword evidence="1" id="KW-0812">Transmembrane</keyword>
<organism evidence="2 3">
    <name type="scientific">Propioniciclava soli</name>
    <dbReference type="NCBI Taxonomy" id="2775081"/>
    <lineage>
        <taxon>Bacteria</taxon>
        <taxon>Bacillati</taxon>
        <taxon>Actinomycetota</taxon>
        <taxon>Actinomycetes</taxon>
        <taxon>Propionibacteriales</taxon>
        <taxon>Propionibacteriaceae</taxon>
        <taxon>Propioniciclava</taxon>
    </lineage>
</organism>
<sequence>MSTPTDLLKYTRWLRLAALVVAAIATFVAVTLGYTLVNAGHAAPAVVIALVAGLVAGAWFALFLLQRLKGRLEEGASISLEKWAKATAWIRLLIAAWAAFIGLAVVAVLTQTPATAAQELTSPLLLFVAFGALYGLLGGGLNDYLAVWDEETTPPAAGSTSTVA</sequence>
<gene>
    <name evidence="2" type="ORF">PCC79_03975</name>
</gene>
<evidence type="ECO:0000313" key="3">
    <source>
        <dbReference type="Proteomes" id="UP001434337"/>
    </source>
</evidence>
<evidence type="ECO:0000313" key="2">
    <source>
        <dbReference type="EMBL" id="WZW99366.1"/>
    </source>
</evidence>
<dbReference type="Proteomes" id="UP001434337">
    <property type="component" value="Chromosome"/>
</dbReference>
<keyword evidence="3" id="KW-1185">Reference proteome</keyword>
<evidence type="ECO:0000256" key="1">
    <source>
        <dbReference type="SAM" id="Phobius"/>
    </source>
</evidence>
<dbReference type="EMBL" id="CP115965">
    <property type="protein sequence ID" value="WZW99366.1"/>
    <property type="molecule type" value="Genomic_DNA"/>
</dbReference>
<feature type="transmembrane region" description="Helical" evidence="1">
    <location>
        <begin position="12"/>
        <end position="36"/>
    </location>
</feature>
<feature type="transmembrane region" description="Helical" evidence="1">
    <location>
        <begin position="86"/>
        <end position="108"/>
    </location>
</feature>